<dbReference type="PANTHER" id="PTHR42891">
    <property type="entry name" value="D-GLYCERO-BETA-D-MANNO-HEPTOSE-1,7-BISPHOSPHATE 7-PHOSPHATASE"/>
    <property type="match status" value="1"/>
</dbReference>
<dbReference type="InterPro" id="IPR036412">
    <property type="entry name" value="HAD-like_sf"/>
</dbReference>
<protein>
    <recommendedName>
        <fullName evidence="7">D,D-heptose 1,7-bisphosphate phosphatase</fullName>
    </recommendedName>
</protein>
<dbReference type="GO" id="GO:0016791">
    <property type="term" value="F:phosphatase activity"/>
    <property type="evidence" value="ECO:0007669"/>
    <property type="project" value="InterPro"/>
</dbReference>
<dbReference type="Proteomes" id="UP000289200">
    <property type="component" value="Unassembled WGS sequence"/>
</dbReference>
<proteinExistence type="inferred from homology"/>
<evidence type="ECO:0000256" key="7">
    <source>
        <dbReference type="ARBA" id="ARBA00031828"/>
    </source>
</evidence>
<evidence type="ECO:0000256" key="6">
    <source>
        <dbReference type="ARBA" id="ARBA00023277"/>
    </source>
</evidence>
<dbReference type="GO" id="GO:0005975">
    <property type="term" value="P:carbohydrate metabolic process"/>
    <property type="evidence" value="ECO:0007669"/>
    <property type="project" value="InterPro"/>
</dbReference>
<organism evidence="8 9">
    <name type="scientific">Rhodoplanes serenus</name>
    <dbReference type="NCBI Taxonomy" id="200615"/>
    <lineage>
        <taxon>Bacteria</taxon>
        <taxon>Pseudomonadati</taxon>
        <taxon>Pseudomonadota</taxon>
        <taxon>Alphaproteobacteria</taxon>
        <taxon>Hyphomicrobiales</taxon>
        <taxon>Nitrobacteraceae</taxon>
        <taxon>Rhodoplanes</taxon>
    </lineage>
</organism>
<dbReference type="Gene3D" id="3.90.550.10">
    <property type="entry name" value="Spore Coat Polysaccharide Biosynthesis Protein SpsA, Chain A"/>
    <property type="match status" value="1"/>
</dbReference>
<evidence type="ECO:0000256" key="4">
    <source>
        <dbReference type="ARBA" id="ARBA00022723"/>
    </source>
</evidence>
<evidence type="ECO:0000313" key="9">
    <source>
        <dbReference type="Proteomes" id="UP000289200"/>
    </source>
</evidence>
<dbReference type="SUPFAM" id="SSF56784">
    <property type="entry name" value="HAD-like"/>
    <property type="match status" value="1"/>
</dbReference>
<comment type="caution">
    <text evidence="8">The sequence shown here is derived from an EMBL/GenBank/DDBJ whole genome shotgun (WGS) entry which is preliminary data.</text>
</comment>
<dbReference type="InterPro" id="IPR023214">
    <property type="entry name" value="HAD_sf"/>
</dbReference>
<dbReference type="InterPro" id="IPR006549">
    <property type="entry name" value="HAD-SF_hydro_IIIA"/>
</dbReference>
<dbReference type="PANTHER" id="PTHR42891:SF1">
    <property type="entry name" value="D-GLYCERO-BETA-D-MANNO-HEPTOSE-1,7-BISPHOSPHATE 7-PHOSPHATASE"/>
    <property type="match status" value="1"/>
</dbReference>
<dbReference type="InterPro" id="IPR004446">
    <property type="entry name" value="Heptose_bisP_phosphatase"/>
</dbReference>
<accession>A0A3S4CH83</accession>
<dbReference type="InterPro" id="IPR006543">
    <property type="entry name" value="Histidinol-phos"/>
</dbReference>
<keyword evidence="5" id="KW-0378">Hydrolase</keyword>
<dbReference type="NCBIfam" id="TIGR01656">
    <property type="entry name" value="Histidinol-ppas"/>
    <property type="match status" value="1"/>
</dbReference>
<dbReference type="EMBL" id="UWOC01000141">
    <property type="protein sequence ID" value="VCU09123.1"/>
    <property type="molecule type" value="Genomic_DNA"/>
</dbReference>
<keyword evidence="6" id="KW-0119">Carbohydrate metabolism</keyword>
<dbReference type="GO" id="GO:0005737">
    <property type="term" value="C:cytoplasm"/>
    <property type="evidence" value="ECO:0007669"/>
    <property type="project" value="UniProtKB-SubCell"/>
</dbReference>
<comment type="similarity">
    <text evidence="2">Belongs to the GmhB family.</text>
</comment>
<evidence type="ECO:0000256" key="3">
    <source>
        <dbReference type="ARBA" id="ARBA00022490"/>
    </source>
</evidence>
<dbReference type="InterPro" id="IPR029044">
    <property type="entry name" value="Nucleotide-diphossugar_trans"/>
</dbReference>
<evidence type="ECO:0000256" key="5">
    <source>
        <dbReference type="ARBA" id="ARBA00022801"/>
    </source>
</evidence>
<keyword evidence="3" id="KW-0963">Cytoplasm</keyword>
<dbReference type="RefSeq" id="WP_129609077.1">
    <property type="nucleotide sequence ID" value="NZ_UWOC01000141.1"/>
</dbReference>
<dbReference type="Gene3D" id="3.40.50.1000">
    <property type="entry name" value="HAD superfamily/HAD-like"/>
    <property type="match status" value="1"/>
</dbReference>
<reference evidence="9" key="1">
    <citation type="submission" date="2018-10" db="EMBL/GenBank/DDBJ databases">
        <authorList>
            <person name="Peiro R."/>
            <person name="Begona"/>
            <person name="Cbmso G."/>
            <person name="Lopez M."/>
            <person name="Gonzalez S."/>
            <person name="Sacristan E."/>
            <person name="Castillo E."/>
        </authorList>
    </citation>
    <scope>NUCLEOTIDE SEQUENCE [LARGE SCALE GENOMIC DNA]</scope>
</reference>
<comment type="subcellular location">
    <subcellularLocation>
        <location evidence="1">Cytoplasm</location>
    </subcellularLocation>
</comment>
<dbReference type="NCBIfam" id="TIGR01662">
    <property type="entry name" value="HAD-SF-IIIA"/>
    <property type="match status" value="1"/>
</dbReference>
<dbReference type="AlphaFoldDB" id="A0A3S4CH83"/>
<keyword evidence="9" id="KW-1185">Reference proteome</keyword>
<evidence type="ECO:0000256" key="2">
    <source>
        <dbReference type="ARBA" id="ARBA00005628"/>
    </source>
</evidence>
<name>A0A3S4CH83_9BRAD</name>
<evidence type="ECO:0000313" key="8">
    <source>
        <dbReference type="EMBL" id="VCU09123.1"/>
    </source>
</evidence>
<sequence>MQAIIVAGGAPAGSASDAAVAALLRPVADEPVLLHQVRALARMGIGRVGLLAPEPAEAARLVATVADQARTLGLAIEPVPAAGQMPADGAILVVDGPVLFDVALGPLRDTHAALAAALTAVVQPVARPRDSDLVAERDGRLVAVFPHDRPDPQDQRNLAPSGLWLARPDLVDRLRLPGHRPDLLRDVVPALLAAGKTIACHPTTEYIRRLDGPADVAAAEADLAAGRPAGLRREHPRPALLVDVDGVLNHEPGPQGTLSPDDLVMVDGAGAALARARAAGFLVVAITNRAQVARGTVSLDQLDRILGRLEARLAEDGGLLDRIYVCPHHPGPLPYGVPDLTIRCDCRKPGTLLFRRALAELPIDPARAWMIGDSGRDMAAAHAMGLRAYGVATGHGCRGTGKIAGDVPDRMFADIGATVDFVLAEDAARR</sequence>
<evidence type="ECO:0000256" key="1">
    <source>
        <dbReference type="ARBA" id="ARBA00004496"/>
    </source>
</evidence>
<dbReference type="GO" id="GO:0046872">
    <property type="term" value="F:metal ion binding"/>
    <property type="evidence" value="ECO:0007669"/>
    <property type="project" value="UniProtKB-KW"/>
</dbReference>
<gene>
    <name evidence="8" type="primary">gmhB</name>
    <name evidence="8" type="ORF">RHODGE_RHODGE_02296</name>
</gene>
<keyword evidence="4" id="KW-0479">Metal-binding</keyword>
<dbReference type="OrthoDB" id="9814110at2"/>
<dbReference type="Pfam" id="PF13242">
    <property type="entry name" value="Hydrolase_like"/>
    <property type="match status" value="1"/>
</dbReference>
<dbReference type="SUPFAM" id="SSF53448">
    <property type="entry name" value="Nucleotide-diphospho-sugar transferases"/>
    <property type="match status" value="1"/>
</dbReference>